<dbReference type="AlphaFoldDB" id="A0A941BDL6"/>
<feature type="signal peptide" evidence="1">
    <location>
        <begin position="1"/>
        <end position="18"/>
    </location>
</feature>
<organism evidence="2 3">
    <name type="scientific">Ideonella alba</name>
    <dbReference type="NCBI Taxonomy" id="2824118"/>
    <lineage>
        <taxon>Bacteria</taxon>
        <taxon>Pseudomonadati</taxon>
        <taxon>Pseudomonadota</taxon>
        <taxon>Betaproteobacteria</taxon>
        <taxon>Burkholderiales</taxon>
        <taxon>Sphaerotilaceae</taxon>
        <taxon>Ideonella</taxon>
    </lineage>
</organism>
<evidence type="ECO:0000256" key="1">
    <source>
        <dbReference type="SAM" id="SignalP"/>
    </source>
</evidence>
<dbReference type="Proteomes" id="UP000676246">
    <property type="component" value="Unassembled WGS sequence"/>
</dbReference>
<evidence type="ECO:0000313" key="2">
    <source>
        <dbReference type="EMBL" id="MBQ0929042.1"/>
    </source>
</evidence>
<protein>
    <recommendedName>
        <fullName evidence="4">Lipoprotein</fullName>
    </recommendedName>
</protein>
<proteinExistence type="predicted"/>
<sequence>MTAAVLSALLGTALVACGNGQDTAPTGPDTPPALADYRLAIAAHDGSVSHWAVVDPLSDAAALDLPGAADPPSSARSVAVRVDTATRSATRLGDRLLVYVAQEQLYLIDLLGSAQPTPQRIGAADRLCTLSALVPLRADGGVAALAVTQRPAGAGDCSGPLDTLLLRTDSAASEPGLNLGGARLLAGLPAADLSVGALLLSRPGTGGAGESLQLRDATLAALPDLALGTAPAGATARFLGLDPSAPGLGYAAVGRQVRALRWSGPSVTVDATAVQALAGDAPVAQGAADGVYLVDDGAVHRLAGGVSTLLGRIDARTGPPYDLARTFRSVHLTDTHVLVDSRASGLATTGSYVANLDEVHALPRSGGTPQALLSAITTDFIPRVNALTTLGSTGQRLLVAQSSCGSLGCARQLYDVDPQAGTATLGPLVAGVLQAASAPIGTTAPVTRRLVCPVDCRIDLQEQRASDGGAAVSLGPLGEQQVIGWLAGIEGLPLGFSAGSLTTDASGRSDAWLLRPGVAGSLRRLTQHLP</sequence>
<name>A0A941BDL6_9BURK</name>
<gene>
    <name evidence="2" type="ORF">KAK03_00990</name>
</gene>
<reference evidence="2 3" key="1">
    <citation type="submission" date="2021-04" db="EMBL/GenBank/DDBJ databases">
        <title>The genome sequence of Ideonella sp. 3Y2.</title>
        <authorList>
            <person name="Liu Y."/>
        </authorList>
    </citation>
    <scope>NUCLEOTIDE SEQUENCE [LARGE SCALE GENOMIC DNA]</scope>
    <source>
        <strain evidence="2 3">3Y2</strain>
    </source>
</reference>
<comment type="caution">
    <text evidence="2">The sequence shown here is derived from an EMBL/GenBank/DDBJ whole genome shotgun (WGS) entry which is preliminary data.</text>
</comment>
<keyword evidence="1" id="KW-0732">Signal</keyword>
<keyword evidence="3" id="KW-1185">Reference proteome</keyword>
<feature type="chain" id="PRO_5037921917" description="Lipoprotein" evidence="1">
    <location>
        <begin position="19"/>
        <end position="530"/>
    </location>
</feature>
<accession>A0A941BDL6</accession>
<dbReference type="EMBL" id="JAGQDD010000001">
    <property type="protein sequence ID" value="MBQ0929042.1"/>
    <property type="molecule type" value="Genomic_DNA"/>
</dbReference>
<evidence type="ECO:0008006" key="4">
    <source>
        <dbReference type="Google" id="ProtNLM"/>
    </source>
</evidence>
<dbReference type="RefSeq" id="WP_210851209.1">
    <property type="nucleotide sequence ID" value="NZ_JAGQDD010000001.1"/>
</dbReference>
<evidence type="ECO:0000313" key="3">
    <source>
        <dbReference type="Proteomes" id="UP000676246"/>
    </source>
</evidence>